<dbReference type="KEGG" id="slr:L21SP2_3138"/>
<dbReference type="PANTHER" id="PTHR45947:SF3">
    <property type="entry name" value="SULFOQUINOVOSYL TRANSFERASE SQD2"/>
    <property type="match status" value="1"/>
</dbReference>
<dbReference type="RefSeq" id="WP_024269376.1">
    <property type="nucleotide sequence ID" value="NC_023035.1"/>
</dbReference>
<keyword evidence="3" id="KW-0808">Transferase</keyword>
<dbReference type="EMBL" id="CP006939">
    <property type="protein sequence ID" value="AHC16480.1"/>
    <property type="molecule type" value="Genomic_DNA"/>
</dbReference>
<gene>
    <name evidence="3" type="ORF">L21SP2_3138</name>
</gene>
<dbReference type="Pfam" id="PF00534">
    <property type="entry name" value="Glycos_transf_1"/>
    <property type="match status" value="1"/>
</dbReference>
<evidence type="ECO:0000259" key="2">
    <source>
        <dbReference type="Pfam" id="PF13477"/>
    </source>
</evidence>
<keyword evidence="4" id="KW-1185">Reference proteome</keyword>
<dbReference type="InterPro" id="IPR028098">
    <property type="entry name" value="Glyco_trans_4-like_N"/>
</dbReference>
<name>V5WLE7_9SPIO</name>
<dbReference type="OrthoDB" id="370534at2"/>
<dbReference type="SUPFAM" id="SSF53756">
    <property type="entry name" value="UDP-Glycosyltransferase/glycogen phosphorylase"/>
    <property type="match status" value="1"/>
</dbReference>
<dbReference type="STRING" id="1307761.L21SP2_3138"/>
<dbReference type="Proteomes" id="UP000018680">
    <property type="component" value="Chromosome"/>
</dbReference>
<feature type="domain" description="Glycosyl transferase family 1" evidence="1">
    <location>
        <begin position="165"/>
        <end position="330"/>
    </location>
</feature>
<protein>
    <submittedName>
        <fullName evidence="3">Glycosyltransferase</fullName>
    </submittedName>
</protein>
<evidence type="ECO:0000313" key="4">
    <source>
        <dbReference type="Proteomes" id="UP000018680"/>
    </source>
</evidence>
<reference evidence="3 4" key="1">
    <citation type="journal article" date="2015" name="Stand. Genomic Sci.">
        <title>Complete genome sequence and description of Salinispira pacifica gen. nov., sp. nov., a novel spirochaete isolated form a hypersaline microbial mat.</title>
        <authorList>
            <person name="Ben Hania W."/>
            <person name="Joseph M."/>
            <person name="Schumann P."/>
            <person name="Bunk B."/>
            <person name="Fiebig A."/>
            <person name="Sproer C."/>
            <person name="Klenk H.P."/>
            <person name="Fardeau M.L."/>
            <person name="Spring S."/>
        </authorList>
    </citation>
    <scope>NUCLEOTIDE SEQUENCE [LARGE SCALE GENOMIC DNA]</scope>
    <source>
        <strain evidence="3 4">L21-RPul-D2</strain>
    </source>
</reference>
<sequence length="359" mass="39943">MQKILLLGNLDSIHLQKVVAGLDKSKYKVFVVGGSRNKPVGLYPSHVFLYTSKFRGKLSYLAIAIKFLLVSLKVSPDIINAHYATSYGFISTLYRKNCVRIISVWGSDLLLFPHRSRLHLFLSRYILDSADAIFATSKILETSARNLCNKPVHITPFGINTRLFQRVNVKNVTSKAIGTVKGLEDVYGIDRLIRVFAKWKKQYNGDLLLRIAGDGSKAVSLYDLCVELGIENSVEFVGRISQYEVPKFLSSLSIYFALSRSESFGVAVLEASACEVPVIVTEVGGLPEVVVDGTTGYIVPESELDQIPKIMNSILENPDHCSELGRAGRKFVVANFSLNETSRVYNKQIENVLKSIDRV</sequence>
<dbReference type="AlphaFoldDB" id="V5WLE7"/>
<dbReference type="InterPro" id="IPR050194">
    <property type="entry name" value="Glycosyltransferase_grp1"/>
</dbReference>
<organism evidence="3 4">
    <name type="scientific">Salinispira pacifica</name>
    <dbReference type="NCBI Taxonomy" id="1307761"/>
    <lineage>
        <taxon>Bacteria</taxon>
        <taxon>Pseudomonadati</taxon>
        <taxon>Spirochaetota</taxon>
        <taxon>Spirochaetia</taxon>
        <taxon>Spirochaetales</taxon>
        <taxon>Spirochaetaceae</taxon>
        <taxon>Salinispira</taxon>
    </lineage>
</organism>
<dbReference type="InterPro" id="IPR001296">
    <property type="entry name" value="Glyco_trans_1"/>
</dbReference>
<dbReference type="Gene3D" id="3.40.50.2000">
    <property type="entry name" value="Glycogen Phosphorylase B"/>
    <property type="match status" value="2"/>
</dbReference>
<evidence type="ECO:0000259" key="1">
    <source>
        <dbReference type="Pfam" id="PF00534"/>
    </source>
</evidence>
<dbReference type="HOGENOM" id="CLU_009583_2_5_12"/>
<dbReference type="eggNOG" id="COG0438">
    <property type="taxonomic scope" value="Bacteria"/>
</dbReference>
<accession>V5WLE7</accession>
<feature type="domain" description="Glycosyltransferase subfamily 4-like N-terminal" evidence="2">
    <location>
        <begin position="3"/>
        <end position="137"/>
    </location>
</feature>
<dbReference type="PANTHER" id="PTHR45947">
    <property type="entry name" value="SULFOQUINOVOSYL TRANSFERASE SQD2"/>
    <property type="match status" value="1"/>
</dbReference>
<dbReference type="Pfam" id="PF13477">
    <property type="entry name" value="Glyco_trans_4_2"/>
    <property type="match status" value="1"/>
</dbReference>
<proteinExistence type="predicted"/>
<evidence type="ECO:0000313" key="3">
    <source>
        <dbReference type="EMBL" id="AHC16480.1"/>
    </source>
</evidence>
<dbReference type="GO" id="GO:0016757">
    <property type="term" value="F:glycosyltransferase activity"/>
    <property type="evidence" value="ECO:0007669"/>
    <property type="project" value="InterPro"/>
</dbReference>